<comment type="caution">
    <text evidence="3">The sequence shown here is derived from an EMBL/GenBank/DDBJ whole genome shotgun (WGS) entry which is preliminary data.</text>
</comment>
<dbReference type="EMBL" id="SMOL01000143">
    <property type="protein sequence ID" value="KAB2631577.1"/>
    <property type="molecule type" value="Genomic_DNA"/>
</dbReference>
<organism evidence="3 4">
    <name type="scientific">Pyrus ussuriensis x Pyrus communis</name>
    <dbReference type="NCBI Taxonomy" id="2448454"/>
    <lineage>
        <taxon>Eukaryota</taxon>
        <taxon>Viridiplantae</taxon>
        <taxon>Streptophyta</taxon>
        <taxon>Embryophyta</taxon>
        <taxon>Tracheophyta</taxon>
        <taxon>Spermatophyta</taxon>
        <taxon>Magnoliopsida</taxon>
        <taxon>eudicotyledons</taxon>
        <taxon>Gunneridae</taxon>
        <taxon>Pentapetalae</taxon>
        <taxon>rosids</taxon>
        <taxon>fabids</taxon>
        <taxon>Rosales</taxon>
        <taxon>Rosaceae</taxon>
        <taxon>Amygdaloideae</taxon>
        <taxon>Maleae</taxon>
        <taxon>Pyrus</taxon>
    </lineage>
</organism>
<reference evidence="3 4" key="3">
    <citation type="submission" date="2019-11" db="EMBL/GenBank/DDBJ databases">
        <title>A de novo genome assembly of a pear dwarfing rootstock.</title>
        <authorList>
            <person name="Wang F."/>
            <person name="Wang J."/>
            <person name="Li S."/>
            <person name="Zhang Y."/>
            <person name="Fang M."/>
            <person name="Ma L."/>
            <person name="Zhao Y."/>
            <person name="Jiang S."/>
        </authorList>
    </citation>
    <scope>NUCLEOTIDE SEQUENCE [LARGE SCALE GENOMIC DNA]</scope>
    <source>
        <strain evidence="3">S2</strain>
        <tissue evidence="3">Leaf</tissue>
    </source>
</reference>
<feature type="region of interest" description="Disordered" evidence="2">
    <location>
        <begin position="748"/>
        <end position="792"/>
    </location>
</feature>
<accession>A0A5N5HXL0</accession>
<feature type="compositionally biased region" description="Polar residues" evidence="2">
    <location>
        <begin position="197"/>
        <end position="208"/>
    </location>
</feature>
<feature type="compositionally biased region" description="Acidic residues" evidence="2">
    <location>
        <begin position="768"/>
        <end position="782"/>
    </location>
</feature>
<feature type="coiled-coil region" evidence="1">
    <location>
        <begin position="615"/>
        <end position="670"/>
    </location>
</feature>
<dbReference type="AlphaFoldDB" id="A0A5N5HXL0"/>
<evidence type="ECO:0000256" key="1">
    <source>
        <dbReference type="SAM" id="Coils"/>
    </source>
</evidence>
<dbReference type="Proteomes" id="UP000327157">
    <property type="component" value="Chromosome 12"/>
</dbReference>
<evidence type="ECO:0000313" key="3">
    <source>
        <dbReference type="EMBL" id="KAB2631577.1"/>
    </source>
</evidence>
<sequence length="995" mass="112192">MTLTTVEDEYSRAMLGKRPGKGSGQSVLDQKFDFRFLLIAFFLIVCLAVKDEEHFEKVACGIQKADVACENCRQILSNEIRLLEVRGAVPLRFLSRQSCWGYVIACRNFFPYLRTSETYCTSFFSSSFLRMSGPSDRRLDLNVVEENDMTAAVVAKNLLTLKDNRLLSKQSDELAVKDSLAFNVQCASSVHLLPSSSGAVPHTETPNDQPLVPPLSGVLPSTKALNNHPPIECSLVERDSGIALHHLQMSESGSPSDEGSPSSSSRFELAMLESSGPLLESCTKETLDDFRNCQTLANIGSSSFMSVGEGVVFDAIPIFRSEFTTDLLEKNLLDSERQLEALRQLCSIPRSVGMQLPSEPSKCHVMFYTQILLTLRVKLPLHPWLQRMLSFIGYAPGQLNPGFWDTLIRFYIIWMECGLGEPLFHQWCYCYKMRPMKACPGYAECELADVKKVLRVPKEDRHLGKLRPLFRNCILYFDFSCLVEKVSKKGGISTKKGKTPMLVPVDDILFHMGAHKHRVRPAPRPKLQEKVLKITTSKRAEAEAIRCAAAILIFAPIMKFTDQECDLSSSHKRKYKEEVGSIHWKDLKVAMQLGEPLDENESDRDWMMRLSSYVMTEYDNRLREVERYKAKFKENNQLVNDARKTSKALNVRLKKQLEGTKKQLETTILEVSKVKGELDNALVEVSELKKSIPTERDATVQEFLGSQAFQDAFKPHCIRAANFEKRKWIAYRDEMDKYRQRGEAFVLAVDPSNEDDSDNKASVGEQSQESEDGSGDIEDGGDGDAVKTQSDIVRGSTSYEDDSYFKPEHFSDRDVKELRPSCLNHLFIELMPNGLHYIGCRMAVAQRLYSVSLLVIVLQVISVPWMTKGLAIGAPQFFWTRNVACSSSSGTTASVPKASENGISPVEVRYEVRNGCQGFYFDPLCEVVNCNDCIADLALSRMHWAYQIKSPLGEGPMADHMSKRLERGLMNSCVAIIFAFACVRHRKYGRLKPRL</sequence>
<protein>
    <submittedName>
        <fullName evidence="3">GRIP domain-containing protein RUD3-like</fullName>
    </submittedName>
</protein>
<proteinExistence type="predicted"/>
<evidence type="ECO:0000313" key="4">
    <source>
        <dbReference type="Proteomes" id="UP000327157"/>
    </source>
</evidence>
<keyword evidence="4" id="KW-1185">Reference proteome</keyword>
<evidence type="ECO:0000256" key="2">
    <source>
        <dbReference type="SAM" id="MobiDB-lite"/>
    </source>
</evidence>
<gene>
    <name evidence="3" type="ORF">D8674_009096</name>
</gene>
<keyword evidence="1" id="KW-0175">Coiled coil</keyword>
<feature type="region of interest" description="Disordered" evidence="2">
    <location>
        <begin position="197"/>
        <end position="217"/>
    </location>
</feature>
<reference evidence="3 4" key="1">
    <citation type="submission" date="2019-09" db="EMBL/GenBank/DDBJ databases">
        <authorList>
            <person name="Ou C."/>
        </authorList>
    </citation>
    <scope>NUCLEOTIDE SEQUENCE [LARGE SCALE GENOMIC DNA]</scope>
    <source>
        <strain evidence="3">S2</strain>
        <tissue evidence="3">Leaf</tissue>
    </source>
</reference>
<name>A0A5N5HXL0_9ROSA</name>
<reference evidence="4" key="2">
    <citation type="submission" date="2019-10" db="EMBL/GenBank/DDBJ databases">
        <title>A de novo genome assembly of a pear dwarfing rootstock.</title>
        <authorList>
            <person name="Wang F."/>
            <person name="Wang J."/>
            <person name="Li S."/>
            <person name="Zhang Y."/>
            <person name="Fang M."/>
            <person name="Ma L."/>
            <person name="Zhao Y."/>
            <person name="Jiang S."/>
        </authorList>
    </citation>
    <scope>NUCLEOTIDE SEQUENCE [LARGE SCALE GENOMIC DNA]</scope>
</reference>